<dbReference type="Ensembl" id="ENSSLUT00000028202.1">
    <property type="protein sequence ID" value="ENSSLUP00000027315.1"/>
    <property type="gene ID" value="ENSSLUG00000012400.1"/>
</dbReference>
<sequence length="63" mass="6925">MVKGAALFLQQGGSAQGPKTPTHHKLAGRNKHAQIKLSFLNSQAYFLPLEMKTNNECTIEEAE</sequence>
<organism evidence="1 2">
    <name type="scientific">Sander lucioperca</name>
    <name type="common">Pike-perch</name>
    <name type="synonym">Perca lucioperca</name>
    <dbReference type="NCBI Taxonomy" id="283035"/>
    <lineage>
        <taxon>Eukaryota</taxon>
        <taxon>Metazoa</taxon>
        <taxon>Chordata</taxon>
        <taxon>Craniata</taxon>
        <taxon>Vertebrata</taxon>
        <taxon>Euteleostomi</taxon>
        <taxon>Actinopterygii</taxon>
        <taxon>Neopterygii</taxon>
        <taxon>Teleostei</taxon>
        <taxon>Neoteleostei</taxon>
        <taxon>Acanthomorphata</taxon>
        <taxon>Eupercaria</taxon>
        <taxon>Perciformes</taxon>
        <taxon>Percoidei</taxon>
        <taxon>Percidae</taxon>
        <taxon>Luciopercinae</taxon>
        <taxon>Sander</taxon>
    </lineage>
</organism>
<dbReference type="AlphaFoldDB" id="A0A8C9YN92"/>
<name>A0A8C9YN92_SANLU</name>
<reference evidence="1" key="1">
    <citation type="submission" date="2025-08" db="UniProtKB">
        <authorList>
            <consortium name="Ensembl"/>
        </authorList>
    </citation>
    <scope>IDENTIFICATION</scope>
</reference>
<protein>
    <submittedName>
        <fullName evidence="1">Uncharacterized protein</fullName>
    </submittedName>
</protein>
<proteinExistence type="predicted"/>
<evidence type="ECO:0000313" key="1">
    <source>
        <dbReference type="Ensembl" id="ENSSLUP00000027315.1"/>
    </source>
</evidence>
<dbReference type="Proteomes" id="UP000694568">
    <property type="component" value="Unplaced"/>
</dbReference>
<accession>A0A8C9YN92</accession>
<reference evidence="1" key="2">
    <citation type="submission" date="2025-09" db="UniProtKB">
        <authorList>
            <consortium name="Ensembl"/>
        </authorList>
    </citation>
    <scope>IDENTIFICATION</scope>
</reference>
<evidence type="ECO:0000313" key="2">
    <source>
        <dbReference type="Proteomes" id="UP000694568"/>
    </source>
</evidence>
<keyword evidence="2" id="KW-1185">Reference proteome</keyword>